<dbReference type="GO" id="GO:0033754">
    <property type="term" value="F:indoleamine 2,3-dioxygenase activity"/>
    <property type="evidence" value="ECO:0007669"/>
    <property type="project" value="TreeGrafter"/>
</dbReference>
<dbReference type="AlphaFoldDB" id="A0A9P8BWX1"/>
<dbReference type="Gene3D" id="1.20.58.480">
    <property type="match status" value="1"/>
</dbReference>
<dbReference type="Proteomes" id="UP000707451">
    <property type="component" value="Unassembled WGS sequence"/>
</dbReference>
<dbReference type="InterPro" id="IPR037217">
    <property type="entry name" value="Trp/Indoleamine_2_3_dOase-like"/>
</dbReference>
<dbReference type="GO" id="GO:0020037">
    <property type="term" value="F:heme binding"/>
    <property type="evidence" value="ECO:0007669"/>
    <property type="project" value="InterPro"/>
</dbReference>
<dbReference type="GO" id="GO:0046872">
    <property type="term" value="F:metal ion binding"/>
    <property type="evidence" value="ECO:0007669"/>
    <property type="project" value="UniProtKB-KW"/>
</dbReference>
<feature type="compositionally biased region" description="Basic and acidic residues" evidence="5">
    <location>
        <begin position="407"/>
        <end position="423"/>
    </location>
</feature>
<dbReference type="EMBL" id="JAHRHY010000003">
    <property type="protein sequence ID" value="KAG9070733.1"/>
    <property type="molecule type" value="Genomic_DNA"/>
</dbReference>
<feature type="region of interest" description="Disordered" evidence="5">
    <location>
        <begin position="407"/>
        <end position="441"/>
    </location>
</feature>
<dbReference type="GO" id="GO:0034354">
    <property type="term" value="P:'de novo' NAD+ biosynthetic process from L-tryptophan"/>
    <property type="evidence" value="ECO:0007669"/>
    <property type="project" value="TreeGrafter"/>
</dbReference>
<dbReference type="OrthoDB" id="540174at2759"/>
<evidence type="ECO:0000313" key="7">
    <source>
        <dbReference type="Proteomes" id="UP000707451"/>
    </source>
</evidence>
<dbReference type="GO" id="GO:0019441">
    <property type="term" value="P:L-tryptophan catabolic process to kynurenine"/>
    <property type="evidence" value="ECO:0007669"/>
    <property type="project" value="InterPro"/>
</dbReference>
<accession>A0A9P8BWX1</accession>
<keyword evidence="7" id="KW-1185">Reference proteome</keyword>
<evidence type="ECO:0008006" key="8">
    <source>
        <dbReference type="Google" id="ProtNLM"/>
    </source>
</evidence>
<evidence type="ECO:0000256" key="5">
    <source>
        <dbReference type="SAM" id="MobiDB-lite"/>
    </source>
</evidence>
<reference evidence="6" key="1">
    <citation type="submission" date="2021-06" db="EMBL/GenBank/DDBJ databases">
        <title>Genome Sequence of Mortierella hyaline Strain SCG-10, a Cold-Adapted, Nitrate-Reducing Fungus Isolated from Soil in Minnesota, USA.</title>
        <authorList>
            <person name="Aldossari N."/>
        </authorList>
    </citation>
    <scope>NUCLEOTIDE SEQUENCE</scope>
    <source>
        <strain evidence="6">SCG-10</strain>
    </source>
</reference>
<protein>
    <recommendedName>
        <fullName evidence="8">Indoleamine 2,3-dioxygenase</fullName>
    </recommendedName>
</protein>
<dbReference type="Pfam" id="PF01231">
    <property type="entry name" value="IDO"/>
    <property type="match status" value="1"/>
</dbReference>
<proteinExistence type="inferred from homology"/>
<organism evidence="6 7">
    <name type="scientific">Linnemannia hyalina</name>
    <dbReference type="NCBI Taxonomy" id="64524"/>
    <lineage>
        <taxon>Eukaryota</taxon>
        <taxon>Fungi</taxon>
        <taxon>Fungi incertae sedis</taxon>
        <taxon>Mucoromycota</taxon>
        <taxon>Mortierellomycotina</taxon>
        <taxon>Mortierellomycetes</taxon>
        <taxon>Mortierellales</taxon>
        <taxon>Mortierellaceae</taxon>
        <taxon>Linnemannia</taxon>
    </lineage>
</organism>
<gene>
    <name evidence="6" type="ORF">KI688_008273</name>
</gene>
<dbReference type="GO" id="GO:0005737">
    <property type="term" value="C:cytoplasm"/>
    <property type="evidence" value="ECO:0007669"/>
    <property type="project" value="TreeGrafter"/>
</dbReference>
<sequence>MIATTTSPTDLLPVPVLEDYDVSPVTGFVPHDQPLSRLPQAYFQPWEETMDQLNHLIDSRQLRAKVDQWPVLDVAQLTTLRERQRAYVVLGFVAHSYIWGSGLDVSQHIPEPLAVPWVAVSDILDIAPVLTYASNDLWNWKLKDPKGPFELENLETLATMTGTKDEDWFDIVSVAIEIAAGPAFKALIDAIHAVREDNIRTVIECLHLAHVHLDKVSKLLPRMFENCNPAVFYWKIRKYLAGSEGTANLGLFNGLQYNGVNNNNERRHYMGATAGQSSVFPALDYFFGVTHHDLDNQSGHKSAPNALLLKMRGFMPAPHRAFLDHLAQTANLRPYVLSKTANDDPEGQDVKELISIYDACVHCIKLFRDNHIQIVTRYILTQAKRGPPEGWEDYRVKVEDQPLAVAKVEEEKSKTEEKAKEVEEGAGMKGTGGSDLMPFLKGNRDETNAAKIVTPVKK</sequence>
<evidence type="ECO:0000256" key="2">
    <source>
        <dbReference type="ARBA" id="ARBA00022723"/>
    </source>
</evidence>
<dbReference type="PANTHER" id="PTHR28657">
    <property type="entry name" value="INDOLEAMINE 2,3-DIOXYGENASE"/>
    <property type="match status" value="1"/>
</dbReference>
<evidence type="ECO:0000256" key="4">
    <source>
        <dbReference type="PIRSR" id="PIRSR600898-1"/>
    </source>
</evidence>
<keyword evidence="3 4" id="KW-0408">Iron</keyword>
<feature type="binding site" description="proximal binding residue" evidence="4">
    <location>
        <position position="371"/>
    </location>
    <ligand>
        <name>heme b</name>
        <dbReference type="ChEBI" id="CHEBI:60344"/>
    </ligand>
    <ligandPart>
        <name>Fe</name>
        <dbReference type="ChEBI" id="CHEBI:18248"/>
    </ligandPart>
</feature>
<dbReference type="PANTHER" id="PTHR28657:SF5">
    <property type="entry name" value="INDOLEAMINE 2,3-DIOXYGENASE"/>
    <property type="match status" value="1"/>
</dbReference>
<comment type="similarity">
    <text evidence="1">Belongs to the indoleamine 2,3-dioxygenase family.</text>
</comment>
<evidence type="ECO:0000256" key="1">
    <source>
        <dbReference type="ARBA" id="ARBA00007119"/>
    </source>
</evidence>
<name>A0A9P8BWX1_9FUNG</name>
<evidence type="ECO:0000313" key="6">
    <source>
        <dbReference type="EMBL" id="KAG9070733.1"/>
    </source>
</evidence>
<keyword evidence="4" id="KW-0349">Heme</keyword>
<dbReference type="InterPro" id="IPR000898">
    <property type="entry name" value="Indolamine_dOase"/>
</dbReference>
<comment type="caution">
    <text evidence="6">The sequence shown here is derived from an EMBL/GenBank/DDBJ whole genome shotgun (WGS) entry which is preliminary data.</text>
</comment>
<evidence type="ECO:0000256" key="3">
    <source>
        <dbReference type="ARBA" id="ARBA00023004"/>
    </source>
</evidence>
<keyword evidence="2 4" id="KW-0479">Metal-binding</keyword>
<dbReference type="SUPFAM" id="SSF140959">
    <property type="entry name" value="Indolic compounds 2,3-dioxygenase-like"/>
    <property type="match status" value="1"/>
</dbReference>